<accession>A0A345Z469</accession>
<dbReference type="PANTHER" id="PTHR30514:SF1">
    <property type="entry name" value="HTH-TYPE TRANSCRIPTIONAL REGULATOR HEXR-RELATED"/>
    <property type="match status" value="1"/>
</dbReference>
<dbReference type="AlphaFoldDB" id="A0A345Z469"/>
<dbReference type="EMBL" id="CP031376">
    <property type="protein sequence ID" value="AXK51398.1"/>
    <property type="molecule type" value="Genomic_DNA"/>
</dbReference>
<dbReference type="PANTHER" id="PTHR30514">
    <property type="entry name" value="GLUCOKINASE"/>
    <property type="match status" value="1"/>
</dbReference>
<keyword evidence="3" id="KW-1185">Reference proteome</keyword>
<dbReference type="InterPro" id="IPR009057">
    <property type="entry name" value="Homeodomain-like_sf"/>
</dbReference>
<dbReference type="PROSITE" id="PS51071">
    <property type="entry name" value="HTH_RPIR"/>
    <property type="match status" value="1"/>
</dbReference>
<proteinExistence type="predicted"/>
<dbReference type="GO" id="GO:1901135">
    <property type="term" value="P:carbohydrate derivative metabolic process"/>
    <property type="evidence" value="ECO:0007669"/>
    <property type="project" value="InterPro"/>
</dbReference>
<dbReference type="Pfam" id="PF01418">
    <property type="entry name" value="HTH_6"/>
    <property type="match status" value="1"/>
</dbReference>
<evidence type="ECO:0000313" key="3">
    <source>
        <dbReference type="Proteomes" id="UP000254792"/>
    </source>
</evidence>
<dbReference type="KEGG" id="salx:SALLE_v1c07280"/>
<organism evidence="2 3">
    <name type="scientific">Spiroplasma alleghenense</name>
    <dbReference type="NCBI Taxonomy" id="216931"/>
    <lineage>
        <taxon>Bacteria</taxon>
        <taxon>Bacillati</taxon>
        <taxon>Mycoplasmatota</taxon>
        <taxon>Mollicutes</taxon>
        <taxon>Entomoplasmatales</taxon>
        <taxon>Spiroplasmataceae</taxon>
        <taxon>Spiroplasma</taxon>
    </lineage>
</organism>
<protein>
    <submittedName>
        <fullName evidence="2">RpiR family transcriptional regulator</fullName>
    </submittedName>
</protein>
<reference evidence="2 3" key="1">
    <citation type="submission" date="2018-07" db="EMBL/GenBank/DDBJ databases">
        <title>Complete genome sequence of Spiroplasma alleghenense PLHS-1 (ATCC 51752).</title>
        <authorList>
            <person name="Chou L."/>
            <person name="Lee T.-Y."/>
            <person name="Tsai Y.-M."/>
            <person name="Kuo C.-H."/>
        </authorList>
    </citation>
    <scope>NUCLEOTIDE SEQUENCE [LARGE SCALE GENOMIC DNA]</scope>
    <source>
        <strain evidence="2 3">PLHS-1</strain>
    </source>
</reference>
<name>A0A345Z469_9MOLU</name>
<dbReference type="SUPFAM" id="SSF53697">
    <property type="entry name" value="SIS domain"/>
    <property type="match status" value="1"/>
</dbReference>
<dbReference type="GO" id="GO:0003677">
    <property type="term" value="F:DNA binding"/>
    <property type="evidence" value="ECO:0007669"/>
    <property type="project" value="InterPro"/>
</dbReference>
<feature type="domain" description="HTH rpiR-type" evidence="1">
    <location>
        <begin position="4"/>
        <end position="80"/>
    </location>
</feature>
<dbReference type="InterPro" id="IPR000281">
    <property type="entry name" value="HTH_RpiR"/>
</dbReference>
<dbReference type="OrthoDB" id="3684496at2"/>
<sequence length="267" mass="30983">MNVYNIISKIKEISQNKNDKKNYIALTVMQNMNQISSFSLNKLAELALTSPSSVTRFCKELDLDGFGGLRVVCEIYLSEKEQNRKVIFNNDDNFSKKLLKEIKDVLDQNDNLISTDYYSAISQLIFDTKTVVLVSMDDTQNMAKEFSQKMTSIGIPPVFIDNQQQLEYFVRHSDEKFVFFFVCYGTNEFILDNANKVKSQGGKVIFISINSSINYRDNFDCVINIKDKDHPLWFNKCSSLFSLLFIFQNIFTNIVSSDKKRFMKFFE</sequence>
<dbReference type="SUPFAM" id="SSF46689">
    <property type="entry name" value="Homeodomain-like"/>
    <property type="match status" value="1"/>
</dbReference>
<dbReference type="GO" id="GO:0003700">
    <property type="term" value="F:DNA-binding transcription factor activity"/>
    <property type="evidence" value="ECO:0007669"/>
    <property type="project" value="InterPro"/>
</dbReference>
<evidence type="ECO:0000313" key="2">
    <source>
        <dbReference type="EMBL" id="AXK51398.1"/>
    </source>
</evidence>
<evidence type="ECO:0000259" key="1">
    <source>
        <dbReference type="PROSITE" id="PS51071"/>
    </source>
</evidence>
<dbReference type="RefSeq" id="WP_115558299.1">
    <property type="nucleotide sequence ID" value="NZ_CP031376.1"/>
</dbReference>
<dbReference type="InterPro" id="IPR001347">
    <property type="entry name" value="SIS_dom"/>
</dbReference>
<dbReference type="Pfam" id="PF01380">
    <property type="entry name" value="SIS"/>
    <property type="match status" value="1"/>
</dbReference>
<dbReference type="InterPro" id="IPR036388">
    <property type="entry name" value="WH-like_DNA-bd_sf"/>
</dbReference>
<gene>
    <name evidence="2" type="ORF">SALLE_v1c07280</name>
</gene>
<dbReference type="GO" id="GO:0097367">
    <property type="term" value="F:carbohydrate derivative binding"/>
    <property type="evidence" value="ECO:0007669"/>
    <property type="project" value="InterPro"/>
</dbReference>
<dbReference type="Gene3D" id="3.40.50.10490">
    <property type="entry name" value="Glucose-6-phosphate isomerase like protein, domain 1"/>
    <property type="match status" value="1"/>
</dbReference>
<dbReference type="InterPro" id="IPR047640">
    <property type="entry name" value="RpiR-like"/>
</dbReference>
<dbReference type="InterPro" id="IPR046348">
    <property type="entry name" value="SIS_dom_sf"/>
</dbReference>
<dbReference type="Proteomes" id="UP000254792">
    <property type="component" value="Chromosome"/>
</dbReference>
<dbReference type="Gene3D" id="1.10.10.10">
    <property type="entry name" value="Winged helix-like DNA-binding domain superfamily/Winged helix DNA-binding domain"/>
    <property type="match status" value="1"/>
</dbReference>